<dbReference type="InterPro" id="IPR036412">
    <property type="entry name" value="HAD-like_sf"/>
</dbReference>
<evidence type="ECO:0000256" key="1">
    <source>
        <dbReference type="ARBA" id="ARBA00001946"/>
    </source>
</evidence>
<evidence type="ECO:0000313" key="5">
    <source>
        <dbReference type="EMBL" id="AQT67037.1"/>
    </source>
</evidence>
<dbReference type="AlphaFoldDB" id="A0A1U9NGZ1"/>
<dbReference type="STRING" id="1936003.STSP2_00176"/>
<dbReference type="GO" id="GO:0044281">
    <property type="term" value="P:small molecule metabolic process"/>
    <property type="evidence" value="ECO:0007669"/>
    <property type="project" value="UniProtKB-ARBA"/>
</dbReference>
<dbReference type="SUPFAM" id="SSF56784">
    <property type="entry name" value="HAD-like"/>
    <property type="match status" value="1"/>
</dbReference>
<sequence length="255" mass="29023">MAQTQTKALVTGNIKAVLFDLGDTLINFGEFKRTETVVKAARSAYDYLKQTNQPVRSFYGYILRHIIGLRFQTTWSAMTGKDFDSLQSLKTYGKHKKFDLTPEQYEELHWAWYRTLKDYAKIEPDLGETLAAMKNAGLKLGIVSNTFVNGHALDRHLSEENLIDYFDIRLYSYQVSRRKPHIRIFNDAAARLELDPGQIIFVGDRVDKDVKGAMNAGMHPVLKSAYTNRGKKVPDGVPKIDKISELPDLITKTFA</sequence>
<keyword evidence="2" id="KW-0479">Metal-binding</keyword>
<evidence type="ECO:0000256" key="4">
    <source>
        <dbReference type="ARBA" id="ARBA00022842"/>
    </source>
</evidence>
<dbReference type="InterPro" id="IPR051400">
    <property type="entry name" value="HAD-like_hydrolase"/>
</dbReference>
<dbReference type="RefSeq" id="WP_146658955.1">
    <property type="nucleotide sequence ID" value="NZ_CP019791.1"/>
</dbReference>
<dbReference type="Gene3D" id="3.40.50.1000">
    <property type="entry name" value="HAD superfamily/HAD-like"/>
    <property type="match status" value="1"/>
</dbReference>
<dbReference type="SFLD" id="SFLDG01129">
    <property type="entry name" value="C1.5:_HAD__Beta-PGM__Phosphata"/>
    <property type="match status" value="1"/>
</dbReference>
<dbReference type="EC" id="3.1.3.5" evidence="5"/>
<dbReference type="OrthoDB" id="9803907at2"/>
<protein>
    <submittedName>
        <fullName evidence="5">Pyrimidine 5'-nucleotidase YjjG</fullName>
        <ecNumber evidence="5">3.1.3.5</ecNumber>
    </submittedName>
</protein>
<proteinExistence type="predicted"/>
<name>A0A1U9NGZ1_9BACT</name>
<evidence type="ECO:0000313" key="6">
    <source>
        <dbReference type="Proteomes" id="UP000189674"/>
    </source>
</evidence>
<dbReference type="Pfam" id="PF00702">
    <property type="entry name" value="Hydrolase"/>
    <property type="match status" value="1"/>
</dbReference>
<dbReference type="InterPro" id="IPR023214">
    <property type="entry name" value="HAD_sf"/>
</dbReference>
<gene>
    <name evidence="5" type="primary">yjjG</name>
    <name evidence="5" type="ORF">STSP2_00176</name>
</gene>
<accession>A0A1U9NGZ1</accession>
<dbReference type="NCBIfam" id="TIGR01549">
    <property type="entry name" value="HAD-SF-IA-v1"/>
    <property type="match status" value="1"/>
</dbReference>
<organism evidence="5 6">
    <name type="scientific">Anaerohalosphaera lusitana</name>
    <dbReference type="NCBI Taxonomy" id="1936003"/>
    <lineage>
        <taxon>Bacteria</taxon>
        <taxon>Pseudomonadati</taxon>
        <taxon>Planctomycetota</taxon>
        <taxon>Phycisphaerae</taxon>
        <taxon>Sedimentisphaerales</taxon>
        <taxon>Anaerohalosphaeraceae</taxon>
        <taxon>Anaerohalosphaera</taxon>
    </lineage>
</organism>
<dbReference type="PRINTS" id="PR00413">
    <property type="entry name" value="HADHALOGNASE"/>
</dbReference>
<dbReference type="GO" id="GO:0046872">
    <property type="term" value="F:metal ion binding"/>
    <property type="evidence" value="ECO:0007669"/>
    <property type="project" value="UniProtKB-KW"/>
</dbReference>
<dbReference type="EMBL" id="CP019791">
    <property type="protein sequence ID" value="AQT67037.1"/>
    <property type="molecule type" value="Genomic_DNA"/>
</dbReference>
<dbReference type="PANTHER" id="PTHR46470:SF2">
    <property type="entry name" value="GLYCERALDEHYDE 3-PHOSPHATE PHOSPHATASE"/>
    <property type="match status" value="1"/>
</dbReference>
<keyword evidence="4" id="KW-0460">Magnesium</keyword>
<keyword evidence="3 5" id="KW-0378">Hydrolase</keyword>
<comment type="cofactor">
    <cofactor evidence="1">
        <name>Mg(2+)</name>
        <dbReference type="ChEBI" id="CHEBI:18420"/>
    </cofactor>
</comment>
<dbReference type="GO" id="GO:0008253">
    <property type="term" value="F:5'-nucleotidase activity"/>
    <property type="evidence" value="ECO:0007669"/>
    <property type="project" value="UniProtKB-EC"/>
</dbReference>
<dbReference type="PANTHER" id="PTHR46470">
    <property type="entry name" value="N-ACYLNEURAMINATE-9-PHOSPHATASE"/>
    <property type="match status" value="1"/>
</dbReference>
<dbReference type="KEGG" id="alus:STSP2_00176"/>
<dbReference type="InterPro" id="IPR006439">
    <property type="entry name" value="HAD-SF_hydro_IA"/>
</dbReference>
<keyword evidence="6" id="KW-1185">Reference proteome</keyword>
<evidence type="ECO:0000256" key="3">
    <source>
        <dbReference type="ARBA" id="ARBA00022801"/>
    </source>
</evidence>
<dbReference type="SFLD" id="SFLDS00003">
    <property type="entry name" value="Haloacid_Dehalogenase"/>
    <property type="match status" value="1"/>
</dbReference>
<reference evidence="6" key="1">
    <citation type="submission" date="2017-02" db="EMBL/GenBank/DDBJ databases">
        <title>Comparative genomics and description of representatives of a novel lineage of planctomycetes thriving in anoxic sediments.</title>
        <authorList>
            <person name="Spring S."/>
            <person name="Bunk B."/>
            <person name="Sproer C."/>
        </authorList>
    </citation>
    <scope>NUCLEOTIDE SEQUENCE [LARGE SCALE GENOMIC DNA]</scope>
    <source>
        <strain evidence="6">ST-NAGAB-D1</strain>
    </source>
</reference>
<dbReference type="Proteomes" id="UP000189674">
    <property type="component" value="Chromosome"/>
</dbReference>
<evidence type="ECO:0000256" key="2">
    <source>
        <dbReference type="ARBA" id="ARBA00022723"/>
    </source>
</evidence>